<evidence type="ECO:0000256" key="1">
    <source>
        <dbReference type="ARBA" id="ARBA00010577"/>
    </source>
</evidence>
<reference evidence="4" key="1">
    <citation type="submission" date="2014-07" db="EMBL/GenBank/DDBJ databases">
        <authorList>
            <person name="Urmite Genomes Urmite Genomes"/>
        </authorList>
    </citation>
    <scope>NUCLEOTIDE SEQUENCE</scope>
    <source>
        <strain evidence="4">13S34_air</strain>
    </source>
</reference>
<dbReference type="InterPro" id="IPR005648">
    <property type="entry name" value="FlgD"/>
</dbReference>
<name>A0A078MAL1_9BACL</name>
<dbReference type="EMBL" id="LN483076">
    <property type="protein sequence ID" value="CEA04463.1"/>
    <property type="molecule type" value="Genomic_DNA"/>
</dbReference>
<sequence>MPVTTVGHNGNNVSRTKPLESGKITDDLYLKNYKAPVKETGNSMLGKDAFLKLLITQLQNQDPTNPMDDREFIAQMAQFSSLEQMQNMTKAMESLLLSQQQSQLMEYTNFIGKDVKWHELSEEKDKEGNFIVKEGNGIIQSVQFKDGEAIFTLADGKTIGSGNISGVLGNGAVSNNESPLVQASALIGKKVTYKEDETEVEARVISVSNKDSKMTYVLNNDKKVTADQFTVISE</sequence>
<dbReference type="HOGENOM" id="CLU_047535_1_0_9"/>
<proteinExistence type="inferred from homology"/>
<comment type="function">
    <text evidence="3">Required for flagellar hook formation. May act as a scaffolding protein.</text>
</comment>
<evidence type="ECO:0000256" key="2">
    <source>
        <dbReference type="ARBA" id="ARBA00022795"/>
    </source>
</evidence>
<protein>
    <recommendedName>
        <fullName evidence="3">Basal-body rod modification protein FlgD</fullName>
    </recommendedName>
</protein>
<evidence type="ECO:0000256" key="3">
    <source>
        <dbReference type="RuleBase" id="RU362076"/>
    </source>
</evidence>
<comment type="similarity">
    <text evidence="1 3">Belongs to the FlgD family.</text>
</comment>
<dbReference type="AlphaFoldDB" id="A0A078MAL1"/>
<accession>A0A078MAL1</accession>
<gene>
    <name evidence="4" type="primary">flgD</name>
    <name evidence="4" type="ORF">BN1050_01975</name>
</gene>
<keyword evidence="2 3" id="KW-1005">Bacterial flagellum biogenesis</keyword>
<dbReference type="NCBIfam" id="NF007197">
    <property type="entry name" value="PRK09618.1"/>
    <property type="match status" value="1"/>
</dbReference>
<dbReference type="GO" id="GO:0044781">
    <property type="term" value="P:bacterial-type flagellum organization"/>
    <property type="evidence" value="ECO:0007669"/>
    <property type="project" value="UniProtKB-UniRule"/>
</dbReference>
<evidence type="ECO:0000313" key="4">
    <source>
        <dbReference type="EMBL" id="CEA04463.1"/>
    </source>
</evidence>
<organism evidence="4">
    <name type="scientific">Metalysinibacillus saudimassiliensis</name>
    <dbReference type="NCBI Taxonomy" id="1461583"/>
    <lineage>
        <taxon>Bacteria</taxon>
        <taxon>Bacillati</taxon>
        <taxon>Bacillota</taxon>
        <taxon>Bacilli</taxon>
        <taxon>Bacillales</taxon>
        <taxon>Caryophanaceae</taxon>
        <taxon>Metalysinibacillus</taxon>
    </lineage>
</organism>
<dbReference type="Pfam" id="PF03963">
    <property type="entry name" value="FlgD"/>
    <property type="match status" value="1"/>
</dbReference>
<dbReference type="PATRIC" id="fig|1461583.4.peg.1898"/>